<organism evidence="1 2">
    <name type="scientific">Paenibacillus hemerocallicola</name>
    <dbReference type="NCBI Taxonomy" id="1172614"/>
    <lineage>
        <taxon>Bacteria</taxon>
        <taxon>Bacillati</taxon>
        <taxon>Bacillota</taxon>
        <taxon>Bacilli</taxon>
        <taxon>Bacillales</taxon>
        <taxon>Paenibacillaceae</taxon>
        <taxon>Paenibacillus</taxon>
    </lineage>
</organism>
<evidence type="ECO:0000313" key="1">
    <source>
        <dbReference type="EMBL" id="TNJ64441.1"/>
    </source>
</evidence>
<reference evidence="1 2" key="1">
    <citation type="submission" date="2019-05" db="EMBL/GenBank/DDBJ databases">
        <title>We sequenced the genome of Paenibacillus hemerocallicola KCTC 33185 for further insight into its adaptation and study the phylogeny of Paenibacillus.</title>
        <authorList>
            <person name="Narsing Rao M.P."/>
        </authorList>
    </citation>
    <scope>NUCLEOTIDE SEQUENCE [LARGE SCALE GENOMIC DNA]</scope>
    <source>
        <strain evidence="1 2">KCTC 33185</strain>
    </source>
</reference>
<dbReference type="EMBL" id="VDCQ01000029">
    <property type="protein sequence ID" value="TNJ64441.1"/>
    <property type="molecule type" value="Genomic_DNA"/>
</dbReference>
<sequence length="104" mass="12486">MDKRYCYSQNEIEKIRNRFGKAFYEKVLRDIETYADKWGEIYTELNTLYPYNGRRFCRVFDADIENGVLLEECVRPGLPIREESSLEKRLSVFCSLYKGLHKTR</sequence>
<gene>
    <name evidence="1" type="ORF">FE784_20175</name>
</gene>
<keyword evidence="2" id="KW-1185">Reference proteome</keyword>
<dbReference type="AlphaFoldDB" id="A0A5C4T5U3"/>
<dbReference type="RefSeq" id="WP_139604034.1">
    <property type="nucleotide sequence ID" value="NZ_VDCQ01000029.1"/>
</dbReference>
<dbReference type="OrthoDB" id="179394at2"/>
<dbReference type="Proteomes" id="UP000307943">
    <property type="component" value="Unassembled WGS sequence"/>
</dbReference>
<proteinExistence type="predicted"/>
<name>A0A5C4T5U3_9BACL</name>
<accession>A0A5C4T5U3</accession>
<protein>
    <submittedName>
        <fullName evidence="1">Uncharacterized protein</fullName>
    </submittedName>
</protein>
<comment type="caution">
    <text evidence="1">The sequence shown here is derived from an EMBL/GenBank/DDBJ whole genome shotgun (WGS) entry which is preliminary data.</text>
</comment>
<evidence type="ECO:0000313" key="2">
    <source>
        <dbReference type="Proteomes" id="UP000307943"/>
    </source>
</evidence>